<dbReference type="PROSITE" id="PS50294">
    <property type="entry name" value="WD_REPEATS_REGION"/>
    <property type="match status" value="2"/>
</dbReference>
<dbReference type="InterPro" id="IPR011047">
    <property type="entry name" value="Quinoprotein_ADH-like_sf"/>
</dbReference>
<feature type="repeat" description="WD" evidence="3">
    <location>
        <begin position="332"/>
        <end position="360"/>
    </location>
</feature>
<dbReference type="EMBL" id="JACYCF010000017">
    <property type="protein sequence ID" value="KAF8751673.1"/>
    <property type="molecule type" value="Genomic_DNA"/>
</dbReference>
<dbReference type="SMART" id="SM00320">
    <property type="entry name" value="WD40"/>
    <property type="match status" value="8"/>
</dbReference>
<organism evidence="4 5">
    <name type="scientific">Rhizoctonia solani</name>
    <dbReference type="NCBI Taxonomy" id="456999"/>
    <lineage>
        <taxon>Eukaryota</taxon>
        <taxon>Fungi</taxon>
        <taxon>Dikarya</taxon>
        <taxon>Basidiomycota</taxon>
        <taxon>Agaricomycotina</taxon>
        <taxon>Agaricomycetes</taxon>
        <taxon>Cantharellales</taxon>
        <taxon>Ceratobasidiaceae</taxon>
        <taxon>Rhizoctonia</taxon>
    </lineage>
</organism>
<dbReference type="SUPFAM" id="SSF50998">
    <property type="entry name" value="Quinoprotein alcohol dehydrogenase-like"/>
    <property type="match status" value="1"/>
</dbReference>
<comment type="caution">
    <text evidence="4">The sequence shown here is derived from an EMBL/GenBank/DDBJ whole genome shotgun (WGS) entry which is preliminary data.</text>
</comment>
<reference evidence="4" key="1">
    <citation type="submission" date="2020-09" db="EMBL/GenBank/DDBJ databases">
        <title>Comparative genome analyses of four rice-infecting Rhizoctonia solani isolates reveal extensive enrichment of homogalacturonan modification genes.</title>
        <authorList>
            <person name="Lee D.-Y."/>
            <person name="Jeon J."/>
            <person name="Kim K.-T."/>
            <person name="Cheong K."/>
            <person name="Song H."/>
            <person name="Choi G."/>
            <person name="Ko J."/>
            <person name="Opiyo S.O."/>
            <person name="Zuo S."/>
            <person name="Madhav S."/>
            <person name="Lee Y.-H."/>
            <person name="Wang G.-L."/>
        </authorList>
    </citation>
    <scope>NUCLEOTIDE SEQUENCE</scope>
    <source>
        <strain evidence="4">AG1-IA B2</strain>
    </source>
</reference>
<dbReference type="InterPro" id="IPR020472">
    <property type="entry name" value="WD40_PAC1"/>
</dbReference>
<dbReference type="InterPro" id="IPR019775">
    <property type="entry name" value="WD40_repeat_CS"/>
</dbReference>
<dbReference type="PROSITE" id="PS00678">
    <property type="entry name" value="WD_REPEATS_1"/>
    <property type="match status" value="2"/>
</dbReference>
<dbReference type="Pfam" id="PF00400">
    <property type="entry name" value="WD40"/>
    <property type="match status" value="6"/>
</dbReference>
<proteinExistence type="predicted"/>
<keyword evidence="2" id="KW-0677">Repeat</keyword>
<feature type="repeat" description="WD" evidence="3">
    <location>
        <begin position="593"/>
        <end position="618"/>
    </location>
</feature>
<sequence>MRTAFFLLARRPGQRPRHRVTHSISPGLAYACRYWTTHLTLGEHTNRLTGLVGGFFQSRLLLWMEVINLTKNIRYATSIIQSAEKSETYPNISQASPRRISVRIGLCQPSVSQALHTSTLPCFLLAQISATLGSIHAKNIRTCAATGTAIDRRRLALIATWKVSTGNIEVYDTTTGESVVSLTEERTKNVYYVAISPDGSKVAFSGLGGTPYVWDTANGSAVTQLLPDGVSGGHSLAFSPDGSRVACGLRNGKVYICALDQTSALMVRSRVISRTSTQSCFSDGLHLASGSNDRTVRVWDVQTGQPVGAPFEGHTAEVCVGSANWTGGARTLTGHSSHVFCVAFSHNGAFIASGSKDNTIECMTRVRSHSAWTRSRTHKLDQIGHLLSRQHSPVSCSDDGTVRVWNVQDIYLHPLPTASSLSSISTPSILSQRHTADARTTHGHEGEVASVDYSADDRYIASGSRQDTANLGWTDGQDIHGPIEGIAKEVWDVSTGQQVTNCSEEMAVSCRRTRRHSGTPRWPIDAHKAQVLSVEFSQDGKRLVSGSPDKSVRIWDAETGKQLVVCGESGGAHSSSVSCRSHPTNGKLIHGPLKGHTDGVECIQFSPDGSHLVSCSYDCTFDSGRIASGNTFTRGFNHRQCCTRYSTSDSHVSHLSLWTTMAGWWTRTVDGYYGSHQISAPIWHSPDLLDHR</sequence>
<dbReference type="InterPro" id="IPR001680">
    <property type="entry name" value="WD40_rpt"/>
</dbReference>
<keyword evidence="1 3" id="KW-0853">WD repeat</keyword>
<evidence type="ECO:0000313" key="5">
    <source>
        <dbReference type="Proteomes" id="UP000614334"/>
    </source>
</evidence>
<name>A0A8H7I8E3_9AGAM</name>
<feature type="repeat" description="WD" evidence="3">
    <location>
        <begin position="283"/>
        <end position="309"/>
    </location>
</feature>
<feature type="repeat" description="WD" evidence="3">
    <location>
        <begin position="524"/>
        <end position="565"/>
    </location>
</feature>
<dbReference type="Proteomes" id="UP000614334">
    <property type="component" value="Unassembled WGS sequence"/>
</dbReference>
<dbReference type="PROSITE" id="PS51257">
    <property type="entry name" value="PROKAR_LIPOPROTEIN"/>
    <property type="match status" value="1"/>
</dbReference>
<evidence type="ECO:0000256" key="2">
    <source>
        <dbReference type="ARBA" id="ARBA00022737"/>
    </source>
</evidence>
<dbReference type="InterPro" id="IPR015943">
    <property type="entry name" value="WD40/YVTN_repeat-like_dom_sf"/>
</dbReference>
<gene>
    <name evidence="4" type="ORF">RHS01_08169</name>
</gene>
<accession>A0A8H7I8E3</accession>
<protein>
    <submittedName>
        <fullName evidence="4">NUC135 protein</fullName>
    </submittedName>
</protein>
<dbReference type="PRINTS" id="PR00320">
    <property type="entry name" value="GPROTEINBRPT"/>
</dbReference>
<dbReference type="CDD" id="cd00200">
    <property type="entry name" value="WD40"/>
    <property type="match status" value="1"/>
</dbReference>
<evidence type="ECO:0000313" key="4">
    <source>
        <dbReference type="EMBL" id="KAF8751673.1"/>
    </source>
</evidence>
<dbReference type="PANTHER" id="PTHR19879:SF9">
    <property type="entry name" value="TRANSCRIPTION INITIATION FACTOR TFIID SUBUNIT 5"/>
    <property type="match status" value="1"/>
</dbReference>
<evidence type="ECO:0000256" key="1">
    <source>
        <dbReference type="ARBA" id="ARBA00022574"/>
    </source>
</evidence>
<dbReference type="PROSITE" id="PS50082">
    <property type="entry name" value="WD_REPEATS_2"/>
    <property type="match status" value="4"/>
</dbReference>
<dbReference type="Gene3D" id="2.130.10.10">
    <property type="entry name" value="YVTN repeat-like/Quinoprotein amine dehydrogenase"/>
    <property type="match status" value="6"/>
</dbReference>
<dbReference type="AlphaFoldDB" id="A0A8H7I8E3"/>
<evidence type="ECO:0000256" key="3">
    <source>
        <dbReference type="PROSITE-ProRule" id="PRU00221"/>
    </source>
</evidence>
<dbReference type="PANTHER" id="PTHR19879">
    <property type="entry name" value="TRANSCRIPTION INITIATION FACTOR TFIID"/>
    <property type="match status" value="1"/>
</dbReference>